<dbReference type="EMBL" id="JAFLCK010000005">
    <property type="protein sequence ID" value="MBN8659786.1"/>
    <property type="molecule type" value="Genomic_DNA"/>
</dbReference>
<dbReference type="Proteomes" id="UP000664277">
    <property type="component" value="Unassembled WGS sequence"/>
</dbReference>
<proteinExistence type="inferred from homology"/>
<sequence>MVKDGKLSKTAHKCLPSSFFARETVALAPELLGKYLLRRFEPGIELAFPLVEVEAYTQEDAACHAYKGLTPRCRVMFDQPGLAYVYFIYGMYHCLNVVTEPKGRGCAVLIRGLGAPLALSQASEQFKDKFFSKNSSLVGPGRLCRALDIDLTYNGISLTSPKSPLQLIDLPEQEPLEPRQIKTTKRIGITKDADRLWRFLVD</sequence>
<dbReference type="HAMAP" id="MF_00527">
    <property type="entry name" value="3MGH"/>
    <property type="match status" value="1"/>
</dbReference>
<protein>
    <recommendedName>
        <fullName evidence="5">Putative 3-methyladenine DNA glycosylase</fullName>
        <ecNumber evidence="5">3.2.2.-</ecNumber>
    </recommendedName>
</protein>
<dbReference type="InterPro" id="IPR003180">
    <property type="entry name" value="MPG"/>
</dbReference>
<name>A0A8J7PBN4_9BACT</name>
<dbReference type="InterPro" id="IPR011034">
    <property type="entry name" value="Formyl_transferase-like_C_sf"/>
</dbReference>
<dbReference type="PANTHER" id="PTHR10429:SF0">
    <property type="entry name" value="DNA-3-METHYLADENINE GLYCOSYLASE"/>
    <property type="match status" value="1"/>
</dbReference>
<dbReference type="NCBIfam" id="TIGR00567">
    <property type="entry name" value="3mg"/>
    <property type="match status" value="1"/>
</dbReference>
<dbReference type="GO" id="GO:0003905">
    <property type="term" value="F:alkylbase DNA N-glycosylase activity"/>
    <property type="evidence" value="ECO:0007669"/>
    <property type="project" value="InterPro"/>
</dbReference>
<evidence type="ECO:0000256" key="5">
    <source>
        <dbReference type="HAMAP-Rule" id="MF_00527"/>
    </source>
</evidence>
<evidence type="ECO:0000256" key="4">
    <source>
        <dbReference type="ARBA" id="ARBA00023204"/>
    </source>
</evidence>
<gene>
    <name evidence="6" type="ORF">J0M35_05450</name>
</gene>
<reference evidence="6" key="1">
    <citation type="submission" date="2021-02" db="EMBL/GenBank/DDBJ databases">
        <title>Genome-Resolved Metagenomics of a Microbial Community Performing Photosynthetic Biological Nutrient Removal.</title>
        <authorList>
            <person name="Mcdaniel E.A."/>
        </authorList>
    </citation>
    <scope>NUCLEOTIDE SEQUENCE</scope>
    <source>
        <strain evidence="6">UWPOB_OBS1</strain>
    </source>
</reference>
<dbReference type="GO" id="GO:0006284">
    <property type="term" value="P:base-excision repair"/>
    <property type="evidence" value="ECO:0007669"/>
    <property type="project" value="InterPro"/>
</dbReference>
<comment type="caution">
    <text evidence="6">The sequence shown here is derived from an EMBL/GenBank/DDBJ whole genome shotgun (WGS) entry which is preliminary data.</text>
</comment>
<accession>A0A8J7PBN4</accession>
<dbReference type="GO" id="GO:0003677">
    <property type="term" value="F:DNA binding"/>
    <property type="evidence" value="ECO:0007669"/>
    <property type="project" value="InterPro"/>
</dbReference>
<evidence type="ECO:0000256" key="2">
    <source>
        <dbReference type="ARBA" id="ARBA00022763"/>
    </source>
</evidence>
<evidence type="ECO:0000256" key="3">
    <source>
        <dbReference type="ARBA" id="ARBA00022801"/>
    </source>
</evidence>
<evidence type="ECO:0000313" key="6">
    <source>
        <dbReference type="EMBL" id="MBN8659786.1"/>
    </source>
</evidence>
<dbReference type="SUPFAM" id="SSF50486">
    <property type="entry name" value="FMT C-terminal domain-like"/>
    <property type="match status" value="1"/>
</dbReference>
<dbReference type="Gene3D" id="3.10.300.10">
    <property type="entry name" value="Methylpurine-DNA glycosylase (MPG)"/>
    <property type="match status" value="1"/>
</dbReference>
<dbReference type="AlphaFoldDB" id="A0A8J7PBN4"/>
<dbReference type="CDD" id="cd00540">
    <property type="entry name" value="AAG"/>
    <property type="match status" value="1"/>
</dbReference>
<keyword evidence="3 5" id="KW-0378">Hydrolase</keyword>
<dbReference type="Pfam" id="PF02245">
    <property type="entry name" value="Pur_DNA_glyco"/>
    <property type="match status" value="1"/>
</dbReference>
<comment type="similarity">
    <text evidence="1 5">Belongs to the DNA glycosylase MPG family.</text>
</comment>
<dbReference type="PANTHER" id="PTHR10429">
    <property type="entry name" value="DNA-3-METHYLADENINE GLYCOSYLASE"/>
    <property type="match status" value="1"/>
</dbReference>
<organism evidence="6 7">
    <name type="scientific">Candidatus Obscuribacter phosphatis</name>
    <dbReference type="NCBI Taxonomy" id="1906157"/>
    <lineage>
        <taxon>Bacteria</taxon>
        <taxon>Bacillati</taxon>
        <taxon>Candidatus Melainabacteria</taxon>
        <taxon>Candidatus Obscuribacterales</taxon>
        <taxon>Candidatus Obscuribacteraceae</taxon>
        <taxon>Candidatus Obscuribacter</taxon>
    </lineage>
</organism>
<evidence type="ECO:0000313" key="7">
    <source>
        <dbReference type="Proteomes" id="UP000664277"/>
    </source>
</evidence>
<keyword evidence="2 5" id="KW-0227">DNA damage</keyword>
<evidence type="ECO:0000256" key="1">
    <source>
        <dbReference type="ARBA" id="ARBA00009232"/>
    </source>
</evidence>
<dbReference type="InterPro" id="IPR036995">
    <property type="entry name" value="MPG_sf"/>
</dbReference>
<keyword evidence="4 5" id="KW-0234">DNA repair</keyword>
<dbReference type="EC" id="3.2.2.-" evidence="5"/>